<proteinExistence type="predicted"/>
<evidence type="ECO:0000313" key="3">
    <source>
        <dbReference type="Proteomes" id="UP000235786"/>
    </source>
</evidence>
<accession>A0A2J6RQL9</accession>
<dbReference type="OrthoDB" id="3564693at2759"/>
<dbReference type="AlphaFoldDB" id="A0A2J6RQL9"/>
<dbReference type="EMBL" id="KZ613945">
    <property type="protein sequence ID" value="PMD40807.1"/>
    <property type="molecule type" value="Genomic_DNA"/>
</dbReference>
<evidence type="ECO:0000256" key="1">
    <source>
        <dbReference type="SAM" id="MobiDB-lite"/>
    </source>
</evidence>
<evidence type="ECO:0000313" key="2">
    <source>
        <dbReference type="EMBL" id="PMD40807.1"/>
    </source>
</evidence>
<sequence length="215" mass="25146">MDGNVKSEAAKREDLNAKPVSPSNTNQMEPAPEVEIAQISNTVAHITTIPAELKLNIFDYLNPVTSACLGVSFKSFYGFHRDKCGILKLNIDEWERRGAYKKNSKLLANFLRSWVPEHLRFYNWRDCVFVTEDSFTDLVRDWIYEDKMVFRQGLTYDFPGLDESEYIKITQRYVNFLKSSGMIYENKFWKNPASYVSGELRYKSERWEMECAKRG</sequence>
<name>A0A2J6RQL9_HYAVF</name>
<keyword evidence="3" id="KW-1185">Reference proteome</keyword>
<gene>
    <name evidence="2" type="ORF">L207DRAFT_529114</name>
</gene>
<evidence type="ECO:0008006" key="4">
    <source>
        <dbReference type="Google" id="ProtNLM"/>
    </source>
</evidence>
<feature type="region of interest" description="Disordered" evidence="1">
    <location>
        <begin position="1"/>
        <end position="30"/>
    </location>
</feature>
<protein>
    <recommendedName>
        <fullName evidence="4">F-box domain-containing protein</fullName>
    </recommendedName>
</protein>
<dbReference type="Proteomes" id="UP000235786">
    <property type="component" value="Unassembled WGS sequence"/>
</dbReference>
<reference evidence="2 3" key="1">
    <citation type="submission" date="2016-04" db="EMBL/GenBank/DDBJ databases">
        <title>A degradative enzymes factory behind the ericoid mycorrhizal symbiosis.</title>
        <authorList>
            <consortium name="DOE Joint Genome Institute"/>
            <person name="Martino E."/>
            <person name="Morin E."/>
            <person name="Grelet G."/>
            <person name="Kuo A."/>
            <person name="Kohler A."/>
            <person name="Daghino S."/>
            <person name="Barry K."/>
            <person name="Choi C."/>
            <person name="Cichocki N."/>
            <person name="Clum A."/>
            <person name="Copeland A."/>
            <person name="Hainaut M."/>
            <person name="Haridas S."/>
            <person name="Labutti K."/>
            <person name="Lindquist E."/>
            <person name="Lipzen A."/>
            <person name="Khouja H.-R."/>
            <person name="Murat C."/>
            <person name="Ohm R."/>
            <person name="Olson A."/>
            <person name="Spatafora J."/>
            <person name="Veneault-Fourrey C."/>
            <person name="Henrissat B."/>
            <person name="Grigoriev I."/>
            <person name="Martin F."/>
            <person name="Perotto S."/>
        </authorList>
    </citation>
    <scope>NUCLEOTIDE SEQUENCE [LARGE SCALE GENOMIC DNA]</scope>
    <source>
        <strain evidence="2 3">F</strain>
    </source>
</reference>
<organism evidence="2 3">
    <name type="scientific">Hyaloscypha variabilis (strain UAMH 11265 / GT02V1 / F)</name>
    <name type="common">Meliniomyces variabilis</name>
    <dbReference type="NCBI Taxonomy" id="1149755"/>
    <lineage>
        <taxon>Eukaryota</taxon>
        <taxon>Fungi</taxon>
        <taxon>Dikarya</taxon>
        <taxon>Ascomycota</taxon>
        <taxon>Pezizomycotina</taxon>
        <taxon>Leotiomycetes</taxon>
        <taxon>Helotiales</taxon>
        <taxon>Hyaloscyphaceae</taxon>
        <taxon>Hyaloscypha</taxon>
        <taxon>Hyaloscypha variabilis</taxon>
    </lineage>
</organism>